<dbReference type="Gene3D" id="3.90.1300.10">
    <property type="entry name" value="Amidase signature (AS) domain"/>
    <property type="match status" value="1"/>
</dbReference>
<organism evidence="1 2">
    <name type="scientific">Neofusicoccum ribis</name>
    <dbReference type="NCBI Taxonomy" id="45134"/>
    <lineage>
        <taxon>Eukaryota</taxon>
        <taxon>Fungi</taxon>
        <taxon>Dikarya</taxon>
        <taxon>Ascomycota</taxon>
        <taxon>Pezizomycotina</taxon>
        <taxon>Dothideomycetes</taxon>
        <taxon>Dothideomycetes incertae sedis</taxon>
        <taxon>Botryosphaeriales</taxon>
        <taxon>Botryosphaeriaceae</taxon>
        <taxon>Neofusicoccum</taxon>
    </lineage>
</organism>
<name>A0ABR3S9K5_9PEZI</name>
<dbReference type="EMBL" id="JAJVDC020000421">
    <property type="protein sequence ID" value="KAL1614115.1"/>
    <property type="molecule type" value="Genomic_DNA"/>
</dbReference>
<reference evidence="1 2" key="1">
    <citation type="submission" date="2024-02" db="EMBL/GenBank/DDBJ databases">
        <title>De novo assembly and annotation of 12 fungi associated with fruit tree decline syndrome in Ontario, Canada.</title>
        <authorList>
            <person name="Sulman M."/>
            <person name="Ellouze W."/>
            <person name="Ilyukhin E."/>
        </authorList>
    </citation>
    <scope>NUCLEOTIDE SEQUENCE [LARGE SCALE GENOMIC DNA]</scope>
    <source>
        <strain evidence="1 2">M1-105</strain>
    </source>
</reference>
<dbReference type="InterPro" id="IPR036928">
    <property type="entry name" value="AS_sf"/>
</dbReference>
<evidence type="ECO:0000313" key="2">
    <source>
        <dbReference type="Proteomes" id="UP001521116"/>
    </source>
</evidence>
<sequence length="165" mass="17488">PFMLASPFANSSLPDYVAACNPAALAGARIGVPANVLELNAPYLASAKLSAFHAALPILAAAGATIVPDANFTAFAEYAASNSETLVLNADFLANLRAYLATLTVNPTDLADLAGVRAITRAFGPEDYCFIQDLIPQFAKPLFTKVDDVFLCECQLRLECLCCLR</sequence>
<evidence type="ECO:0000313" key="1">
    <source>
        <dbReference type="EMBL" id="KAL1614115.1"/>
    </source>
</evidence>
<dbReference type="SUPFAM" id="SSF75304">
    <property type="entry name" value="Amidase signature (AS) enzymes"/>
    <property type="match status" value="1"/>
</dbReference>
<comment type="caution">
    <text evidence="1">The sequence shown here is derived from an EMBL/GenBank/DDBJ whole genome shotgun (WGS) entry which is preliminary data.</text>
</comment>
<proteinExistence type="predicted"/>
<protein>
    <submittedName>
        <fullName evidence="1">Uncharacterized protein</fullName>
    </submittedName>
</protein>
<keyword evidence="2" id="KW-1185">Reference proteome</keyword>
<gene>
    <name evidence="1" type="ORF">SLS56_012181</name>
</gene>
<dbReference type="Proteomes" id="UP001521116">
    <property type="component" value="Unassembled WGS sequence"/>
</dbReference>
<feature type="non-terminal residue" evidence="1">
    <location>
        <position position="1"/>
    </location>
</feature>
<accession>A0ABR3S9K5</accession>